<feature type="coiled-coil region" evidence="1">
    <location>
        <begin position="69"/>
        <end position="121"/>
    </location>
</feature>
<comment type="caution">
    <text evidence="2">The sequence shown here is derived from an EMBL/GenBank/DDBJ whole genome shotgun (WGS) entry which is preliminary data.</text>
</comment>
<keyword evidence="1" id="KW-0175">Coiled coil</keyword>
<dbReference type="AlphaFoldDB" id="A0A2R5F8F1"/>
<organism evidence="2 3">
    <name type="scientific">Novimethylophilus kurashikiensis</name>
    <dbReference type="NCBI Taxonomy" id="1825523"/>
    <lineage>
        <taxon>Bacteria</taxon>
        <taxon>Pseudomonadati</taxon>
        <taxon>Pseudomonadota</taxon>
        <taxon>Betaproteobacteria</taxon>
        <taxon>Nitrosomonadales</taxon>
        <taxon>Methylophilaceae</taxon>
        <taxon>Novimethylophilus</taxon>
    </lineage>
</organism>
<dbReference type="Proteomes" id="UP000245081">
    <property type="component" value="Unassembled WGS sequence"/>
</dbReference>
<evidence type="ECO:0000313" key="3">
    <source>
        <dbReference type="Proteomes" id="UP000245081"/>
    </source>
</evidence>
<protein>
    <submittedName>
        <fullName evidence="2">Multidrug transporter</fullName>
    </submittedName>
</protein>
<name>A0A2R5F8F1_9PROT</name>
<keyword evidence="3" id="KW-1185">Reference proteome</keyword>
<accession>A0A2R5F8F1</accession>
<dbReference type="RefSeq" id="WP_109015713.1">
    <property type="nucleotide sequence ID" value="NZ_BDOQ01000008.1"/>
</dbReference>
<sequence>MAEKLTESQKALNKEATRLRNKAYNARKAAFYAAVDAAEQTIRDGALGAASDSSSKALDAAITQRNAALAEIRAQIEVLTAKLAETEAAYSPVLSELRAVRDDAYTKLRAAEREVRQKIEQDYADVADCNSATQWKDFEEFLPDVAGKTE</sequence>
<proteinExistence type="predicted"/>
<reference evidence="2 3" key="1">
    <citation type="journal article" date="2018" name="Environ. Microbiol.">
        <title>Isolation and genomic characterization of Novimethylophilus kurashikiensis gen. nov. sp. nov., a new lanthanide-dependent methylotrophic species of Methylophilaceae.</title>
        <authorList>
            <person name="Lv H."/>
            <person name="Sahin N."/>
            <person name="Tani A."/>
        </authorList>
    </citation>
    <scope>NUCLEOTIDE SEQUENCE [LARGE SCALE GENOMIC DNA]</scope>
    <source>
        <strain evidence="2 3">La2-4</strain>
    </source>
</reference>
<dbReference type="EMBL" id="BDOQ01000008">
    <property type="protein sequence ID" value="GBG14522.1"/>
    <property type="molecule type" value="Genomic_DNA"/>
</dbReference>
<gene>
    <name evidence="2" type="ORF">NMK_2121</name>
</gene>
<evidence type="ECO:0000256" key="1">
    <source>
        <dbReference type="SAM" id="Coils"/>
    </source>
</evidence>
<evidence type="ECO:0000313" key="2">
    <source>
        <dbReference type="EMBL" id="GBG14522.1"/>
    </source>
</evidence>